<feature type="domain" description="Peptidase M56" evidence="2">
    <location>
        <begin position="127"/>
        <end position="319"/>
    </location>
</feature>
<gene>
    <name evidence="3" type="ordered locus">Sinac_0031</name>
</gene>
<accession>L0D6N4</accession>
<dbReference type="OrthoDB" id="280643at2"/>
<dbReference type="CDD" id="cd07341">
    <property type="entry name" value="M56_BlaR1_MecR1_like"/>
    <property type="match status" value="1"/>
</dbReference>
<dbReference type="PANTHER" id="PTHR34978">
    <property type="entry name" value="POSSIBLE SENSOR-TRANSDUCER PROTEIN BLAR"/>
    <property type="match status" value="1"/>
</dbReference>
<evidence type="ECO:0000313" key="3">
    <source>
        <dbReference type="EMBL" id="AGA24493.1"/>
    </source>
</evidence>
<dbReference type="InterPro" id="IPR052173">
    <property type="entry name" value="Beta-lactam_resp_regulator"/>
</dbReference>
<evidence type="ECO:0000256" key="1">
    <source>
        <dbReference type="SAM" id="Phobius"/>
    </source>
</evidence>
<dbReference type="Proteomes" id="UP000010798">
    <property type="component" value="Chromosome"/>
</dbReference>
<dbReference type="EMBL" id="CP003364">
    <property type="protein sequence ID" value="AGA24493.1"/>
    <property type="molecule type" value="Genomic_DNA"/>
</dbReference>
<dbReference type="AlphaFoldDB" id="L0D6N4"/>
<feature type="transmembrane region" description="Helical" evidence="1">
    <location>
        <begin position="128"/>
        <end position="151"/>
    </location>
</feature>
<keyword evidence="1" id="KW-0472">Membrane</keyword>
<dbReference type="HOGENOM" id="CLU_390747_0_0_0"/>
<dbReference type="KEGG" id="saci:Sinac_0031"/>
<evidence type="ECO:0000313" key="4">
    <source>
        <dbReference type="Proteomes" id="UP000010798"/>
    </source>
</evidence>
<dbReference type="STRING" id="886293.Sinac_0031"/>
<keyword evidence="1" id="KW-0812">Transmembrane</keyword>
<dbReference type="eggNOG" id="COG4219">
    <property type="taxonomic scope" value="Bacteria"/>
</dbReference>
<feature type="transmembrane region" description="Helical" evidence="1">
    <location>
        <begin position="6"/>
        <end position="28"/>
    </location>
</feature>
<dbReference type="PANTHER" id="PTHR34978:SF3">
    <property type="entry name" value="SLR0241 PROTEIN"/>
    <property type="match status" value="1"/>
</dbReference>
<keyword evidence="4" id="KW-1185">Reference proteome</keyword>
<dbReference type="Pfam" id="PF05569">
    <property type="entry name" value="Peptidase_M56"/>
    <property type="match status" value="1"/>
</dbReference>
<protein>
    <submittedName>
        <fullName evidence="3">Antirepressor regulating drug resistance protein</fullName>
    </submittedName>
</protein>
<evidence type="ECO:0000259" key="2">
    <source>
        <dbReference type="Pfam" id="PF05569"/>
    </source>
</evidence>
<keyword evidence="1" id="KW-1133">Transmembrane helix</keyword>
<reference evidence="3 4" key="1">
    <citation type="submission" date="2012-02" db="EMBL/GenBank/DDBJ databases">
        <title>Complete sequence of chromosome of Singulisphaera acidiphila DSM 18658.</title>
        <authorList>
            <consortium name="US DOE Joint Genome Institute (JGI-PGF)"/>
            <person name="Lucas S."/>
            <person name="Copeland A."/>
            <person name="Lapidus A."/>
            <person name="Glavina del Rio T."/>
            <person name="Dalin E."/>
            <person name="Tice H."/>
            <person name="Bruce D."/>
            <person name="Goodwin L."/>
            <person name="Pitluck S."/>
            <person name="Peters L."/>
            <person name="Ovchinnikova G."/>
            <person name="Chertkov O."/>
            <person name="Kyrpides N."/>
            <person name="Mavromatis K."/>
            <person name="Ivanova N."/>
            <person name="Brettin T."/>
            <person name="Detter J.C."/>
            <person name="Han C."/>
            <person name="Larimer F."/>
            <person name="Land M."/>
            <person name="Hauser L."/>
            <person name="Markowitz V."/>
            <person name="Cheng J.-F."/>
            <person name="Hugenholtz P."/>
            <person name="Woyke T."/>
            <person name="Wu D."/>
            <person name="Tindall B."/>
            <person name="Pomrenke H."/>
            <person name="Brambilla E."/>
            <person name="Klenk H.-P."/>
            <person name="Eisen J.A."/>
        </authorList>
    </citation>
    <scope>NUCLEOTIDE SEQUENCE [LARGE SCALE GENOMIC DNA]</scope>
    <source>
        <strain evidence="4">ATCC BAA-1392 / DSM 18658 / VKM B-2454 / MOB10</strain>
    </source>
</reference>
<name>L0D6N4_SINAD</name>
<feature type="transmembrane region" description="Helical" evidence="1">
    <location>
        <begin position="40"/>
        <end position="60"/>
    </location>
</feature>
<organism evidence="3 4">
    <name type="scientific">Singulisphaera acidiphila (strain ATCC BAA-1392 / DSM 18658 / VKM B-2454 / MOB10)</name>
    <dbReference type="NCBI Taxonomy" id="886293"/>
    <lineage>
        <taxon>Bacteria</taxon>
        <taxon>Pseudomonadati</taxon>
        <taxon>Planctomycetota</taxon>
        <taxon>Planctomycetia</taxon>
        <taxon>Isosphaerales</taxon>
        <taxon>Isosphaeraceae</taxon>
        <taxon>Singulisphaera</taxon>
    </lineage>
</organism>
<dbReference type="RefSeq" id="WP_015243678.1">
    <property type="nucleotide sequence ID" value="NC_019892.1"/>
</dbReference>
<dbReference type="InterPro" id="IPR008756">
    <property type="entry name" value="Peptidase_M56"/>
</dbReference>
<proteinExistence type="predicted"/>
<sequence length="706" mass="77808">MNDLGLALAWCAVQVSLLLIPAVVLYVLASRRSPDSGAWVGSLSLGLVVAISLLTFTALAEVTLPTIPRAIPAESVAIASCREAPPGEPRWDEGVRTGWTIAMFWDVWNRLETTAAVPAARCRPWGSALAVVALTGTGVGLLHLLIGLWAVHRCVRRSRPVDDPELNDLIEELRGLLGCRRRVSLREAPELTTPATAGWRRVFVLLPDDWRSWDKPERRAVLAHELAHVCRSDYATGVVARLALAIHFYHPLIHWLATRLQWEQELAADALGARFAGGRARYLLSLSRLALRQDGRIPCWPARSFLPVKGNLIRRIAMLRDESLSTDRSWSSLRRGVSALLLLVVTAGVLTLQGPARGDDTDKVDDEVKTVKRVPQSDDTFKVQGEPFDLTYLPENAQGFVALRPAAMFGRAGMGAYRTMLNLLIAQQWSKAANAFGFDPAKPGLGSPRVEMVEQMMSVMTITQSSLERPRWRFMLGDVVSARTTEPFDWVRLFRVFTKELTEAREGDRVYYKLNMPALGPDVCFHCSDDRTIVFAGEKRMLQLLRRQTSTPPMFAKMKDWDRSLRGLFVAAFDSRDGLLGKCLQDADSNGIDIASPFKHAGLWTFGLDNGDAIAFNVVATFSEAGASESNVRETRTLLSTLRQEASQPAPGAPAGKDHDRARKMYADLLNGLRVERDGQSVILRASGLGLIADFASLVAAGVIDL</sequence>